<comment type="similarity">
    <text evidence="1 6">Belongs to the annexin family.</text>
</comment>
<reference evidence="7" key="2">
    <citation type="submission" date="2023-05" db="EMBL/GenBank/DDBJ databases">
        <authorList>
            <person name="Schelkunov M.I."/>
        </authorList>
    </citation>
    <scope>NUCLEOTIDE SEQUENCE</scope>
    <source>
        <strain evidence="7">Hsosn_3</strain>
        <tissue evidence="7">Leaf</tissue>
    </source>
</reference>
<name>A0AAD8IGB1_9APIA</name>
<dbReference type="InterPro" id="IPR001464">
    <property type="entry name" value="Annexin"/>
</dbReference>
<evidence type="ECO:0000256" key="4">
    <source>
        <dbReference type="ARBA" id="ARBA00023216"/>
    </source>
</evidence>
<dbReference type="PRINTS" id="PR00196">
    <property type="entry name" value="ANNEXIN"/>
</dbReference>
<reference evidence="7" key="1">
    <citation type="submission" date="2023-02" db="EMBL/GenBank/DDBJ databases">
        <title>Genome of toxic invasive species Heracleum sosnowskyi carries increased number of genes despite the absence of recent whole-genome duplications.</title>
        <authorList>
            <person name="Schelkunov M."/>
            <person name="Shtratnikova V."/>
            <person name="Makarenko M."/>
            <person name="Klepikova A."/>
            <person name="Omelchenko D."/>
            <person name="Novikova G."/>
            <person name="Obukhova E."/>
            <person name="Bogdanov V."/>
            <person name="Penin A."/>
            <person name="Logacheva M."/>
        </authorList>
    </citation>
    <scope>NUCLEOTIDE SEQUENCE</scope>
    <source>
        <strain evidence="7">Hsosn_3</strain>
        <tissue evidence="7">Leaf</tissue>
    </source>
</reference>
<dbReference type="GO" id="GO:0005509">
    <property type="term" value="F:calcium ion binding"/>
    <property type="evidence" value="ECO:0007669"/>
    <property type="project" value="InterPro"/>
</dbReference>
<dbReference type="EMBL" id="JAUIZM010000005">
    <property type="protein sequence ID" value="KAK1385314.1"/>
    <property type="molecule type" value="Genomic_DNA"/>
</dbReference>
<protein>
    <recommendedName>
        <fullName evidence="6">Annexin</fullName>
    </recommendedName>
</protein>
<keyword evidence="5 6" id="KW-0111">Calcium/phospholipid-binding</keyword>
<dbReference type="GO" id="GO:0005544">
    <property type="term" value="F:calcium-dependent phospholipid binding"/>
    <property type="evidence" value="ECO:0007669"/>
    <property type="project" value="UniProtKB-KW"/>
</dbReference>
<evidence type="ECO:0000256" key="6">
    <source>
        <dbReference type="RuleBase" id="RU003540"/>
    </source>
</evidence>
<dbReference type="PANTHER" id="PTHR10502">
    <property type="entry name" value="ANNEXIN"/>
    <property type="match status" value="1"/>
</dbReference>
<comment type="domain">
    <text evidence="6">A pair of annexin repeats may form one binding site for calcium and phospholipid.</text>
</comment>
<dbReference type="GO" id="GO:0009408">
    <property type="term" value="P:response to heat"/>
    <property type="evidence" value="ECO:0007669"/>
    <property type="project" value="TreeGrafter"/>
</dbReference>
<keyword evidence="2 6" id="KW-0677">Repeat</keyword>
<dbReference type="AlphaFoldDB" id="A0AAD8IGB1"/>
<keyword evidence="3 6" id="KW-0106">Calcium</keyword>
<evidence type="ECO:0000256" key="1">
    <source>
        <dbReference type="ARBA" id="ARBA00007831"/>
    </source>
</evidence>
<dbReference type="GO" id="GO:0005737">
    <property type="term" value="C:cytoplasm"/>
    <property type="evidence" value="ECO:0007669"/>
    <property type="project" value="TreeGrafter"/>
</dbReference>
<comment type="caution">
    <text evidence="7">The sequence shown here is derived from an EMBL/GenBank/DDBJ whole genome shotgun (WGS) entry which is preliminary data.</text>
</comment>
<proteinExistence type="inferred from homology"/>
<dbReference type="InterPro" id="IPR018252">
    <property type="entry name" value="Annexin_repeat_CS"/>
</dbReference>
<evidence type="ECO:0000313" key="8">
    <source>
        <dbReference type="Proteomes" id="UP001237642"/>
    </source>
</evidence>
<evidence type="ECO:0000256" key="5">
    <source>
        <dbReference type="ARBA" id="ARBA00023302"/>
    </source>
</evidence>
<dbReference type="SUPFAM" id="SSF47874">
    <property type="entry name" value="Annexin"/>
    <property type="match status" value="1"/>
</dbReference>
<dbReference type="GO" id="GO:0009414">
    <property type="term" value="P:response to water deprivation"/>
    <property type="evidence" value="ECO:0007669"/>
    <property type="project" value="TreeGrafter"/>
</dbReference>
<dbReference type="InterPro" id="IPR018502">
    <property type="entry name" value="Annexin_repeat"/>
</dbReference>
<dbReference type="PANTHER" id="PTHR10502:SF102">
    <property type="entry name" value="ANNEXIN B11"/>
    <property type="match status" value="1"/>
</dbReference>
<evidence type="ECO:0000256" key="2">
    <source>
        <dbReference type="ARBA" id="ARBA00022737"/>
    </source>
</evidence>
<dbReference type="GO" id="GO:0005886">
    <property type="term" value="C:plasma membrane"/>
    <property type="evidence" value="ECO:0007669"/>
    <property type="project" value="TreeGrafter"/>
</dbReference>
<gene>
    <name evidence="7" type="ORF">POM88_023049</name>
</gene>
<evidence type="ECO:0000256" key="3">
    <source>
        <dbReference type="ARBA" id="ARBA00022837"/>
    </source>
</evidence>
<dbReference type="SMART" id="SM00335">
    <property type="entry name" value="ANX"/>
    <property type="match status" value="4"/>
</dbReference>
<dbReference type="FunFam" id="1.10.220.10:FF:000002">
    <property type="entry name" value="Annexin"/>
    <property type="match status" value="1"/>
</dbReference>
<accession>A0AAD8IGB1</accession>
<dbReference type="PROSITE" id="PS51897">
    <property type="entry name" value="ANNEXIN_2"/>
    <property type="match status" value="4"/>
</dbReference>
<evidence type="ECO:0000313" key="7">
    <source>
        <dbReference type="EMBL" id="KAK1385314.1"/>
    </source>
</evidence>
<sequence length="315" mass="35949">MSTVMLPPTLGSPSEDASDLHKAFKGFGCDTAIVVNILAHRDLTQRGLIQHEYRLRYSKELSKRVSSELTGDVKKAVLLWLQDPATRDATLLKKALREDRLNLRVATEIICSRTSSQIQQLKPLYFNMYRVYLEHEIEHQTHGHHKKMLLKYLATPRYEGPEVDQLMAGDDARALYKAGEKRLGTDEKTFIRIFCERSRAHLAAISEAYLRLYEKPLEKAVKHETSGHFEYALVTVLNCAENPGKYYAKVLRKAMKGLGTDEKALTRVIVTRAEVDMQFIKSEYMKNNGKTLYEAVRSETSGHYKNFLLAIIGPD</sequence>
<dbReference type="Pfam" id="PF00191">
    <property type="entry name" value="Annexin"/>
    <property type="match status" value="4"/>
</dbReference>
<dbReference type="GO" id="GO:0009409">
    <property type="term" value="P:response to cold"/>
    <property type="evidence" value="ECO:0007669"/>
    <property type="project" value="TreeGrafter"/>
</dbReference>
<organism evidence="7 8">
    <name type="scientific">Heracleum sosnowskyi</name>
    <dbReference type="NCBI Taxonomy" id="360622"/>
    <lineage>
        <taxon>Eukaryota</taxon>
        <taxon>Viridiplantae</taxon>
        <taxon>Streptophyta</taxon>
        <taxon>Embryophyta</taxon>
        <taxon>Tracheophyta</taxon>
        <taxon>Spermatophyta</taxon>
        <taxon>Magnoliopsida</taxon>
        <taxon>eudicotyledons</taxon>
        <taxon>Gunneridae</taxon>
        <taxon>Pentapetalae</taxon>
        <taxon>asterids</taxon>
        <taxon>campanulids</taxon>
        <taxon>Apiales</taxon>
        <taxon>Apiaceae</taxon>
        <taxon>Apioideae</taxon>
        <taxon>apioid superclade</taxon>
        <taxon>Tordylieae</taxon>
        <taxon>Tordyliinae</taxon>
        <taxon>Heracleum</taxon>
    </lineage>
</organism>
<dbReference type="Proteomes" id="UP001237642">
    <property type="component" value="Unassembled WGS sequence"/>
</dbReference>
<dbReference type="FunFam" id="1.10.220.10:FF:000001">
    <property type="entry name" value="Annexin"/>
    <property type="match status" value="1"/>
</dbReference>
<keyword evidence="4 6" id="KW-0041">Annexin</keyword>
<dbReference type="InterPro" id="IPR037104">
    <property type="entry name" value="Annexin_sf"/>
</dbReference>
<dbReference type="GO" id="GO:0009651">
    <property type="term" value="P:response to salt stress"/>
    <property type="evidence" value="ECO:0007669"/>
    <property type="project" value="TreeGrafter"/>
</dbReference>
<dbReference type="PROSITE" id="PS00223">
    <property type="entry name" value="ANNEXIN_1"/>
    <property type="match status" value="1"/>
</dbReference>
<keyword evidence="8" id="KW-1185">Reference proteome</keyword>
<dbReference type="Gene3D" id="1.10.220.10">
    <property type="entry name" value="Annexin"/>
    <property type="match status" value="4"/>
</dbReference>
<dbReference type="GO" id="GO:0001786">
    <property type="term" value="F:phosphatidylserine binding"/>
    <property type="evidence" value="ECO:0007669"/>
    <property type="project" value="TreeGrafter"/>
</dbReference>